<evidence type="ECO:0000259" key="10">
    <source>
        <dbReference type="SMART" id="SM00849"/>
    </source>
</evidence>
<protein>
    <recommendedName>
        <fullName evidence="5">hydroxyacylglutathione hydrolase</fullName>
        <ecNumber evidence="5">3.1.2.6</ecNumber>
    </recommendedName>
    <alternativeName>
        <fullName evidence="9">Glyoxalase II</fullName>
    </alternativeName>
</protein>
<dbReference type="PIRSF" id="PIRSF005457">
    <property type="entry name" value="Glx"/>
    <property type="match status" value="1"/>
</dbReference>
<dbReference type="SMART" id="SM00849">
    <property type="entry name" value="Lactamase_B"/>
    <property type="match status" value="1"/>
</dbReference>
<dbReference type="EC" id="3.1.2.6" evidence="5"/>
<evidence type="ECO:0000256" key="8">
    <source>
        <dbReference type="ARBA" id="ARBA00022833"/>
    </source>
</evidence>
<dbReference type="Gene3D" id="3.60.15.10">
    <property type="entry name" value="Ribonuclease Z/Hydroxyacylglutathione hydrolase-like"/>
    <property type="match status" value="1"/>
</dbReference>
<comment type="cofactor">
    <cofactor evidence="2">
        <name>Zn(2+)</name>
        <dbReference type="ChEBI" id="CHEBI:29105"/>
    </cofactor>
</comment>
<dbReference type="InterPro" id="IPR017782">
    <property type="entry name" value="Hydroxyacylglutathione_Hdrlase"/>
</dbReference>
<evidence type="ECO:0000313" key="12">
    <source>
        <dbReference type="Proteomes" id="UP000186922"/>
    </source>
</evidence>
<comment type="catalytic activity">
    <reaction evidence="1">
        <text>an S-(2-hydroxyacyl)glutathione + H2O = a 2-hydroxy carboxylate + glutathione + H(+)</text>
        <dbReference type="Rhea" id="RHEA:21864"/>
        <dbReference type="ChEBI" id="CHEBI:15377"/>
        <dbReference type="ChEBI" id="CHEBI:15378"/>
        <dbReference type="ChEBI" id="CHEBI:57925"/>
        <dbReference type="ChEBI" id="CHEBI:58896"/>
        <dbReference type="ChEBI" id="CHEBI:71261"/>
        <dbReference type="EC" id="3.1.2.6"/>
    </reaction>
</comment>
<comment type="caution">
    <text evidence="11">The sequence shown here is derived from an EMBL/GenBank/DDBJ whole genome shotgun (WGS) entry which is preliminary data.</text>
</comment>
<dbReference type="GO" id="GO:0019243">
    <property type="term" value="P:methylglyoxal catabolic process to D-lactate via S-lactoyl-glutathione"/>
    <property type="evidence" value="ECO:0007669"/>
    <property type="project" value="InterPro"/>
</dbReference>
<dbReference type="OrthoDB" id="515692at2759"/>
<proteinExistence type="inferred from homology"/>
<evidence type="ECO:0000256" key="6">
    <source>
        <dbReference type="ARBA" id="ARBA00022723"/>
    </source>
</evidence>
<accession>A0A1D1VNV0</accession>
<organism evidence="11 12">
    <name type="scientific">Ramazzottius varieornatus</name>
    <name type="common">Water bear</name>
    <name type="synonym">Tardigrade</name>
    <dbReference type="NCBI Taxonomy" id="947166"/>
    <lineage>
        <taxon>Eukaryota</taxon>
        <taxon>Metazoa</taxon>
        <taxon>Ecdysozoa</taxon>
        <taxon>Tardigrada</taxon>
        <taxon>Eutardigrada</taxon>
        <taxon>Parachela</taxon>
        <taxon>Hypsibioidea</taxon>
        <taxon>Ramazzottiidae</taxon>
        <taxon>Ramazzottius</taxon>
    </lineage>
</organism>
<dbReference type="InterPro" id="IPR035680">
    <property type="entry name" value="Clx_II_MBL"/>
</dbReference>
<dbReference type="EMBL" id="BDGG01000009">
    <property type="protein sequence ID" value="GAV03270.1"/>
    <property type="molecule type" value="Genomic_DNA"/>
</dbReference>
<reference evidence="11 12" key="1">
    <citation type="journal article" date="2016" name="Nat. Commun.">
        <title>Extremotolerant tardigrade genome and improved radiotolerance of human cultured cells by tardigrade-unique protein.</title>
        <authorList>
            <person name="Hashimoto T."/>
            <person name="Horikawa D.D."/>
            <person name="Saito Y."/>
            <person name="Kuwahara H."/>
            <person name="Kozuka-Hata H."/>
            <person name="Shin-I T."/>
            <person name="Minakuchi Y."/>
            <person name="Ohishi K."/>
            <person name="Motoyama A."/>
            <person name="Aizu T."/>
            <person name="Enomoto A."/>
            <person name="Kondo K."/>
            <person name="Tanaka S."/>
            <person name="Hara Y."/>
            <person name="Koshikawa S."/>
            <person name="Sagara H."/>
            <person name="Miura T."/>
            <person name="Yokobori S."/>
            <person name="Miyagawa K."/>
            <person name="Suzuki Y."/>
            <person name="Kubo T."/>
            <person name="Oyama M."/>
            <person name="Kohara Y."/>
            <person name="Fujiyama A."/>
            <person name="Arakawa K."/>
            <person name="Katayama T."/>
            <person name="Toyoda A."/>
            <person name="Kunieda T."/>
        </authorList>
    </citation>
    <scope>NUCLEOTIDE SEQUENCE [LARGE SCALE GENOMIC DNA]</scope>
    <source>
        <strain evidence="11 12">YOKOZUNA-1</strain>
    </source>
</reference>
<comment type="pathway">
    <text evidence="3">Secondary metabolite metabolism; methylglyoxal degradation; (R)-lactate from methylglyoxal: step 2/2.</text>
</comment>
<keyword evidence="8" id="KW-0862">Zinc</keyword>
<dbReference type="Pfam" id="PF16123">
    <property type="entry name" value="HAGH_C"/>
    <property type="match status" value="1"/>
</dbReference>
<dbReference type="CDD" id="cd07723">
    <property type="entry name" value="hydroxyacylglutathione_hydrolase_MBL-fold"/>
    <property type="match status" value="1"/>
</dbReference>
<dbReference type="FunFam" id="3.60.15.10:FF:000019">
    <property type="entry name" value="Hydroxyacylglutathione hydrolase, mitochondrial"/>
    <property type="match status" value="1"/>
</dbReference>
<dbReference type="PANTHER" id="PTHR11935">
    <property type="entry name" value="BETA LACTAMASE DOMAIN"/>
    <property type="match status" value="1"/>
</dbReference>
<dbReference type="HAMAP" id="MF_01374">
    <property type="entry name" value="Glyoxalase_2"/>
    <property type="match status" value="1"/>
</dbReference>
<dbReference type="InterPro" id="IPR036866">
    <property type="entry name" value="RibonucZ/Hydroxyglut_hydro"/>
</dbReference>
<dbReference type="GO" id="GO:0004416">
    <property type="term" value="F:hydroxyacylglutathione hydrolase activity"/>
    <property type="evidence" value="ECO:0007669"/>
    <property type="project" value="UniProtKB-EC"/>
</dbReference>
<comment type="similarity">
    <text evidence="4">Belongs to the metallo-beta-lactamase superfamily. Glyoxalase II family.</text>
</comment>
<dbReference type="NCBIfam" id="TIGR03413">
    <property type="entry name" value="GSH_gloB"/>
    <property type="match status" value="1"/>
</dbReference>
<keyword evidence="12" id="KW-1185">Reference proteome</keyword>
<evidence type="ECO:0000256" key="9">
    <source>
        <dbReference type="ARBA" id="ARBA00031044"/>
    </source>
</evidence>
<dbReference type="AlphaFoldDB" id="A0A1D1VNV0"/>
<evidence type="ECO:0000256" key="4">
    <source>
        <dbReference type="ARBA" id="ARBA00006759"/>
    </source>
</evidence>
<name>A0A1D1VNV0_RAMVA</name>
<dbReference type="PANTHER" id="PTHR11935:SF94">
    <property type="entry name" value="TENZING NORGAY, ISOFORM C"/>
    <property type="match status" value="1"/>
</dbReference>
<feature type="domain" description="Metallo-beta-lactamase" evidence="10">
    <location>
        <begin position="57"/>
        <end position="217"/>
    </location>
</feature>
<sequence length="288" mass="32527">MFRSAYQKTSDYFWGALWLGRAYTQYRVLRMSSTHTKPTVVKHADNFTVTILPALDDNFMYVITDTATKEAAVVDPADPENVKSELDKNGQKLKAILTTHHHWDHACGNGKVQATYPGIQVVGGDERVDSLDHHVKDGDTLMIGTTNVRCIATPCHTKGHICYFVTGKDGETPAVFTGDTLFLCGCGKFFEGTAEQMFENMRKLGSLPEETKVYCGHEYSIQNLKFALSVDADNRHTQQKMQYAKQRREELLPVPPSTIQEEKQYNPFMRVKSVDEMASMREKKNSSK</sequence>
<dbReference type="STRING" id="947166.A0A1D1VNV0"/>
<dbReference type="Proteomes" id="UP000186922">
    <property type="component" value="Unassembled WGS sequence"/>
</dbReference>
<evidence type="ECO:0000256" key="2">
    <source>
        <dbReference type="ARBA" id="ARBA00001947"/>
    </source>
</evidence>
<evidence type="ECO:0000256" key="3">
    <source>
        <dbReference type="ARBA" id="ARBA00004963"/>
    </source>
</evidence>
<dbReference type="Pfam" id="PF00753">
    <property type="entry name" value="Lactamase_B"/>
    <property type="match status" value="1"/>
</dbReference>
<evidence type="ECO:0000256" key="1">
    <source>
        <dbReference type="ARBA" id="ARBA00001623"/>
    </source>
</evidence>
<evidence type="ECO:0000256" key="5">
    <source>
        <dbReference type="ARBA" id="ARBA00011917"/>
    </source>
</evidence>
<dbReference type="InterPro" id="IPR001279">
    <property type="entry name" value="Metallo-B-lactamas"/>
</dbReference>
<dbReference type="GO" id="GO:0046872">
    <property type="term" value="F:metal ion binding"/>
    <property type="evidence" value="ECO:0007669"/>
    <property type="project" value="UniProtKB-KW"/>
</dbReference>
<keyword evidence="7" id="KW-0378">Hydrolase</keyword>
<evidence type="ECO:0000256" key="7">
    <source>
        <dbReference type="ARBA" id="ARBA00022801"/>
    </source>
</evidence>
<evidence type="ECO:0000313" key="11">
    <source>
        <dbReference type="EMBL" id="GAV03270.1"/>
    </source>
</evidence>
<gene>
    <name evidence="11" type="primary">RvY_13718-1</name>
    <name evidence="11" type="synonym">RvY_13718.1</name>
    <name evidence="11" type="ORF">RvY_13718</name>
</gene>
<keyword evidence="6" id="KW-0479">Metal-binding</keyword>
<dbReference type="SUPFAM" id="SSF56281">
    <property type="entry name" value="Metallo-hydrolase/oxidoreductase"/>
    <property type="match status" value="1"/>
</dbReference>
<dbReference type="InterPro" id="IPR032282">
    <property type="entry name" value="HAGH_C"/>
</dbReference>